<organism evidence="1 2">
    <name type="scientific">Fragilariopsis cylindrus CCMP1102</name>
    <dbReference type="NCBI Taxonomy" id="635003"/>
    <lineage>
        <taxon>Eukaryota</taxon>
        <taxon>Sar</taxon>
        <taxon>Stramenopiles</taxon>
        <taxon>Ochrophyta</taxon>
        <taxon>Bacillariophyta</taxon>
        <taxon>Bacillariophyceae</taxon>
        <taxon>Bacillariophycidae</taxon>
        <taxon>Bacillariales</taxon>
        <taxon>Bacillariaceae</taxon>
        <taxon>Fragilariopsis</taxon>
    </lineage>
</organism>
<evidence type="ECO:0000313" key="2">
    <source>
        <dbReference type="Proteomes" id="UP000095751"/>
    </source>
</evidence>
<dbReference type="KEGG" id="fcy:FRACYDRAFT_238050"/>
<keyword evidence="2" id="KW-1185">Reference proteome</keyword>
<dbReference type="InParanoid" id="A0A1E7FHG4"/>
<dbReference type="Proteomes" id="UP000095751">
    <property type="component" value="Unassembled WGS sequence"/>
</dbReference>
<accession>A0A1E7FHG4</accession>
<reference evidence="1 2" key="1">
    <citation type="submission" date="2016-09" db="EMBL/GenBank/DDBJ databases">
        <title>Extensive genetic diversity and differential bi-allelic expression allows diatom success in the polar Southern Ocean.</title>
        <authorList>
            <consortium name="DOE Joint Genome Institute"/>
            <person name="Mock T."/>
            <person name="Otillar R.P."/>
            <person name="Strauss J."/>
            <person name="Dupont C."/>
            <person name="Frickenhaus S."/>
            <person name="Maumus F."/>
            <person name="Mcmullan M."/>
            <person name="Sanges R."/>
            <person name="Schmutz J."/>
            <person name="Toseland A."/>
            <person name="Valas R."/>
            <person name="Veluchamy A."/>
            <person name="Ward B.J."/>
            <person name="Allen A."/>
            <person name="Barry K."/>
            <person name="Falciatore A."/>
            <person name="Ferrante M."/>
            <person name="Fortunato A.E."/>
            <person name="Gloeckner G."/>
            <person name="Gruber A."/>
            <person name="Hipkin R."/>
            <person name="Janech M."/>
            <person name="Kroth P."/>
            <person name="Leese F."/>
            <person name="Lindquist E."/>
            <person name="Lyon B.R."/>
            <person name="Martin J."/>
            <person name="Mayer C."/>
            <person name="Parker M."/>
            <person name="Quesneville H."/>
            <person name="Raymond J."/>
            <person name="Uhlig C."/>
            <person name="Valentin K.U."/>
            <person name="Worden A.Z."/>
            <person name="Armbrust E.V."/>
            <person name="Bowler C."/>
            <person name="Green B."/>
            <person name="Moulton V."/>
            <person name="Van Oosterhout C."/>
            <person name="Grigoriev I."/>
        </authorList>
    </citation>
    <scope>NUCLEOTIDE SEQUENCE [LARGE SCALE GENOMIC DNA]</scope>
    <source>
        <strain evidence="1 2">CCMP1102</strain>
    </source>
</reference>
<gene>
    <name evidence="1" type="ORF">FRACYDRAFT_238050</name>
</gene>
<evidence type="ECO:0000313" key="1">
    <source>
        <dbReference type="EMBL" id="OEU17626.1"/>
    </source>
</evidence>
<dbReference type="AlphaFoldDB" id="A0A1E7FHG4"/>
<protein>
    <submittedName>
        <fullName evidence="1">Uncharacterized protein</fullName>
    </submittedName>
</protein>
<dbReference type="EMBL" id="KV784357">
    <property type="protein sequence ID" value="OEU17626.1"/>
    <property type="molecule type" value="Genomic_DNA"/>
</dbReference>
<name>A0A1E7FHG4_9STRA</name>
<proteinExistence type="predicted"/>
<sequence length="325" mass="39170">METVFLDLECAANIDIYEFDFLLTKREKELTRQHKQQVVGNSDGDDKIKSRCCYVPPDYDDFMVRKGAEMIRNKRRNMNIHPAYEVFMQWREYELIQKNIQQKEDKVAQKIDGENFNNSQYLNKRERKCLWLYGNSLVQSNWNGTHNERGFIELLKQNNDKNDDKKVVCSPIMKKFQLQFQTEMKEYKEKANALRLMEKKIEIRDDAKSAYKSEEDFIDDHLDTLYRSVHYNPVNYGHVDWSLLHHACEVERKYNKYNGIVLYSSYYCYVKNNGRRLFPDYAKMNEDEEKDIADWYRYCIEYTPWSYTEMFKSTLIINHVNLPIP</sequence>